<evidence type="ECO:0000313" key="2">
    <source>
        <dbReference type="Proteomes" id="UP001429564"/>
    </source>
</evidence>
<reference evidence="1 2" key="1">
    <citation type="submission" date="2018-05" db="EMBL/GenBank/DDBJ databases">
        <authorList>
            <person name="Zhang Y.-J."/>
        </authorList>
    </citation>
    <scope>NUCLEOTIDE SEQUENCE [LARGE SCALE GENOMIC DNA]</scope>
    <source>
        <strain evidence="1 2">CY04</strain>
    </source>
</reference>
<accession>A0ABX0WCK3</accession>
<proteinExistence type="predicted"/>
<gene>
    <name evidence="1" type="ORF">DL239_21000</name>
</gene>
<dbReference type="Proteomes" id="UP001429564">
    <property type="component" value="Unassembled WGS sequence"/>
</dbReference>
<keyword evidence="2" id="KW-1185">Reference proteome</keyword>
<organism evidence="1 2">
    <name type="scientific">Parasedimentitalea denitrificans</name>
    <dbReference type="NCBI Taxonomy" id="2211118"/>
    <lineage>
        <taxon>Bacteria</taxon>
        <taxon>Pseudomonadati</taxon>
        <taxon>Pseudomonadota</taxon>
        <taxon>Alphaproteobacteria</taxon>
        <taxon>Rhodobacterales</taxon>
        <taxon>Paracoccaceae</taxon>
        <taxon>Parasedimentitalea</taxon>
    </lineage>
</organism>
<dbReference type="EMBL" id="QHLQ01000043">
    <property type="protein sequence ID" value="NIZ63444.1"/>
    <property type="molecule type" value="Genomic_DNA"/>
</dbReference>
<name>A0ABX0WCK3_9RHOB</name>
<comment type="caution">
    <text evidence="1">The sequence shown here is derived from an EMBL/GenBank/DDBJ whole genome shotgun (WGS) entry which is preliminary data.</text>
</comment>
<evidence type="ECO:0000313" key="1">
    <source>
        <dbReference type="EMBL" id="NIZ63444.1"/>
    </source>
</evidence>
<protein>
    <submittedName>
        <fullName evidence="1">Uncharacterized protein</fullName>
    </submittedName>
</protein>
<sequence>MAEIYMGVNELGVTGAGHAFVGVQYDDGLQVEIHGQPEGGFFARWLWCNSWGRCSDVSDVSAYGSK</sequence>